<gene>
    <name evidence="5" type="ORF">GH810_03375</name>
</gene>
<keyword evidence="1" id="KW-0805">Transcription regulation</keyword>
<dbReference type="PRINTS" id="PR00032">
    <property type="entry name" value="HTHARAC"/>
</dbReference>
<dbReference type="InterPro" id="IPR018062">
    <property type="entry name" value="HTH_AraC-typ_CS"/>
</dbReference>
<reference evidence="5" key="1">
    <citation type="submission" date="2019-10" db="EMBL/GenBank/DDBJ databases">
        <authorList>
            <person name="Ross D.E."/>
            <person name="Gulliver D."/>
        </authorList>
    </citation>
    <scope>NUCLEOTIDE SEQUENCE</scope>
    <source>
        <strain evidence="5">DER-2019</strain>
    </source>
</reference>
<dbReference type="InterPro" id="IPR018060">
    <property type="entry name" value="HTH_AraC"/>
</dbReference>
<keyword evidence="6" id="KW-1185">Reference proteome</keyword>
<dbReference type="SUPFAM" id="SSF46689">
    <property type="entry name" value="Homeodomain-like"/>
    <property type="match status" value="2"/>
</dbReference>
<dbReference type="Proteomes" id="UP000616595">
    <property type="component" value="Unassembled WGS sequence"/>
</dbReference>
<evidence type="ECO:0000256" key="3">
    <source>
        <dbReference type="ARBA" id="ARBA00023163"/>
    </source>
</evidence>
<organism evidence="5 6">
    <name type="scientific">Acetobacterium paludosum</name>
    <dbReference type="NCBI Taxonomy" id="52693"/>
    <lineage>
        <taxon>Bacteria</taxon>
        <taxon>Bacillati</taxon>
        <taxon>Bacillota</taxon>
        <taxon>Clostridia</taxon>
        <taxon>Eubacteriales</taxon>
        <taxon>Eubacteriaceae</taxon>
        <taxon>Acetobacterium</taxon>
    </lineage>
</organism>
<evidence type="ECO:0000256" key="1">
    <source>
        <dbReference type="ARBA" id="ARBA00023015"/>
    </source>
</evidence>
<dbReference type="Pfam" id="PF10114">
    <property type="entry name" value="PocR"/>
    <property type="match status" value="1"/>
</dbReference>
<dbReference type="GO" id="GO:0003700">
    <property type="term" value="F:DNA-binding transcription factor activity"/>
    <property type="evidence" value="ECO:0007669"/>
    <property type="project" value="InterPro"/>
</dbReference>
<dbReference type="InterPro" id="IPR020449">
    <property type="entry name" value="Tscrpt_reg_AraC-type_HTH"/>
</dbReference>
<proteinExistence type="predicted"/>
<dbReference type="PANTHER" id="PTHR43280">
    <property type="entry name" value="ARAC-FAMILY TRANSCRIPTIONAL REGULATOR"/>
    <property type="match status" value="1"/>
</dbReference>
<evidence type="ECO:0000313" key="6">
    <source>
        <dbReference type="Proteomes" id="UP000616595"/>
    </source>
</evidence>
<feature type="domain" description="HTH araC/xylS-type" evidence="4">
    <location>
        <begin position="334"/>
        <end position="432"/>
    </location>
</feature>
<dbReference type="OrthoDB" id="1410840at2"/>
<dbReference type="Pfam" id="PF12833">
    <property type="entry name" value="HTH_18"/>
    <property type="match status" value="1"/>
</dbReference>
<dbReference type="PANTHER" id="PTHR43280:SF2">
    <property type="entry name" value="HTH-TYPE TRANSCRIPTIONAL REGULATOR EXSA"/>
    <property type="match status" value="1"/>
</dbReference>
<comment type="caution">
    <text evidence="5">The sequence shown here is derived from an EMBL/GenBank/DDBJ whole genome shotgun (WGS) entry which is preliminary data.</text>
</comment>
<dbReference type="AlphaFoldDB" id="A0A923HVH6"/>
<keyword evidence="2" id="KW-0238">DNA-binding</keyword>
<dbReference type="PROSITE" id="PS01124">
    <property type="entry name" value="HTH_ARAC_FAMILY_2"/>
    <property type="match status" value="1"/>
</dbReference>
<sequence length="435" mass="49553">MDIQPDIFQSSQKRISDLVDIKTLQEILDAFTTTTGLMANIVDGEGVSIFPRKGIKKCCKFCRIIYNLEGGKNRCQAAYKRAGKQAALFGEPYIFRCPSGLIEWAAPIVLNDEHVGTIICGQVLMWEPEEFFWIELRKMNQALTNDFEELFEAVGELAIVTGNQVQASAYLLYVVANYIMKAGWENYQQSREFARQRTLYHAEIENRKSLEKHLDNADSFSLIDEEEILVQFQKNGKKAKVYLEGLLSGLRYEAHQNLSVMRAKMTELLVILARVASQMGLAPDVFQAINNHAIPEIYQTDSIESISMLTSKAVDAYLEAFVRTADKPENPNITLMIDHIKNHYKENLIVEAIADAACLSPGYASRIFKDQRGISIMDYVLKVRIEKAKKLLLNPHYQIQTIAETVGYGDAGYFTKVFRRFEGVTPTQFRKYHKR</sequence>
<accession>A0A923HVH6</accession>
<dbReference type="RefSeq" id="WP_148565738.1">
    <property type="nucleotide sequence ID" value="NZ_RXYA01000002.1"/>
</dbReference>
<protein>
    <submittedName>
        <fullName evidence="5">Helix-turn-helix domain-containing protein</fullName>
    </submittedName>
</protein>
<reference evidence="5" key="2">
    <citation type="submission" date="2020-10" db="EMBL/GenBank/DDBJ databases">
        <title>Comparative genomics of the Acetobacterium genus.</title>
        <authorList>
            <person name="Marshall C."/>
            <person name="May H."/>
            <person name="Norman S."/>
        </authorList>
    </citation>
    <scope>NUCLEOTIDE SEQUENCE</scope>
    <source>
        <strain evidence="5">DER-2019</strain>
    </source>
</reference>
<dbReference type="Gene3D" id="1.10.10.60">
    <property type="entry name" value="Homeodomain-like"/>
    <property type="match status" value="2"/>
</dbReference>
<dbReference type="SMART" id="SM00342">
    <property type="entry name" value="HTH_ARAC"/>
    <property type="match status" value="1"/>
</dbReference>
<evidence type="ECO:0000256" key="2">
    <source>
        <dbReference type="ARBA" id="ARBA00023125"/>
    </source>
</evidence>
<dbReference type="InterPro" id="IPR018771">
    <property type="entry name" value="PocR_dom"/>
</dbReference>
<dbReference type="EMBL" id="WJBD01000003">
    <property type="protein sequence ID" value="MBC3887349.1"/>
    <property type="molecule type" value="Genomic_DNA"/>
</dbReference>
<dbReference type="GO" id="GO:0043565">
    <property type="term" value="F:sequence-specific DNA binding"/>
    <property type="evidence" value="ECO:0007669"/>
    <property type="project" value="InterPro"/>
</dbReference>
<dbReference type="InterPro" id="IPR009057">
    <property type="entry name" value="Homeodomain-like_sf"/>
</dbReference>
<dbReference type="PROSITE" id="PS00041">
    <property type="entry name" value="HTH_ARAC_FAMILY_1"/>
    <property type="match status" value="1"/>
</dbReference>
<evidence type="ECO:0000259" key="4">
    <source>
        <dbReference type="PROSITE" id="PS01124"/>
    </source>
</evidence>
<keyword evidence="3" id="KW-0804">Transcription</keyword>
<evidence type="ECO:0000313" key="5">
    <source>
        <dbReference type="EMBL" id="MBC3887349.1"/>
    </source>
</evidence>
<name>A0A923HVH6_9FIRM</name>